<evidence type="ECO:0000259" key="4">
    <source>
        <dbReference type="PROSITE" id="PS50102"/>
    </source>
</evidence>
<evidence type="ECO:0000256" key="2">
    <source>
        <dbReference type="PROSITE-ProRule" id="PRU00176"/>
    </source>
</evidence>
<protein>
    <recommendedName>
        <fullName evidence="4">RRM domain-containing protein</fullName>
    </recommendedName>
</protein>
<dbReference type="Proteomes" id="UP001178507">
    <property type="component" value="Unassembled WGS sequence"/>
</dbReference>
<dbReference type="CDD" id="cd00590">
    <property type="entry name" value="RRM_SF"/>
    <property type="match status" value="4"/>
</dbReference>
<dbReference type="EMBL" id="CAUJNA010003462">
    <property type="protein sequence ID" value="CAJ1402676.1"/>
    <property type="molecule type" value="Genomic_DNA"/>
</dbReference>
<dbReference type="InterPro" id="IPR035979">
    <property type="entry name" value="RBD_domain_sf"/>
</dbReference>
<feature type="compositionally biased region" description="Basic and acidic residues" evidence="3">
    <location>
        <begin position="147"/>
        <end position="168"/>
    </location>
</feature>
<organism evidence="5 6">
    <name type="scientific">Effrenium voratum</name>
    <dbReference type="NCBI Taxonomy" id="2562239"/>
    <lineage>
        <taxon>Eukaryota</taxon>
        <taxon>Sar</taxon>
        <taxon>Alveolata</taxon>
        <taxon>Dinophyceae</taxon>
        <taxon>Suessiales</taxon>
        <taxon>Symbiodiniaceae</taxon>
        <taxon>Effrenium</taxon>
    </lineage>
</organism>
<sequence>MADPGRAAWGDWQDSSWQDPSWSSSWSSPWGWNWGWSSGWAQDGWRGRQEPTWSTWGWTSEEPRWSNWDWQASQESSWSTRDWQRPEEASWSTWDWKASPAEEPKSNWDWNAETEDPVRANRREQAEEPVPEPLPAPLPAPSPATAYREEPEVYDMRGSASRELEKQPDVQGGEVGEAVQDPWLHYKEEKDTPRARPPEVRQAPVPAPVRQIPRRPRDLSAKIFVSGLSLDTLPQTLGEYCQTVGEVRYATVYMDPDNGSSNGTGKVDFDCEETARRAIRDLNGTTLDGCQITVRSLADVPSHFWQRRDTAGCAVFVGNLAPELTREDLQAFASQVGEVVFARVFIDRQTGQSRGCGKVEFSSAEQALEAVHQLNGKTLGGCAVSVEPMATDRQPSAPNVQRTVFVGGLSAEMDEGSLLELAAPIGAVAFARVFRDQSGRSRNCGKLEFETDEQAAEALKQLAGKDYKGRKLSVEPFGQERQSEPRREPQVDGRQVFVAGLTPDTTSEILRDFCSITVGAVDSARVFTNRETGESKGTGKVEFETPELAQKAVQELTGRLLDGSRISARLMEPERPRTRDAAECRLFVGNLPDEVSEAQLRDLLGQAGEATSSSLFRTPQGNLAGRAVMASAEEAQRAVSILHDTFYVSKRIIVRLDRASAPAKQPQLDATLFVGGLSFKTTREGLQQHFRQVGEVVHASIFLDKDTGQPKGSGKVEMASPELARAALALDGGELDGRPVHVKLMEAKPPPRAPPGLRPDSSCQLFVSGLLPETPAELLRDFCESCLGEKTVVYCNTFTRESKGSGKLELASAELADRALKELEGANLDGATLSFRRPGTRQAPEPDGRTVFVGGLSWDLDSDGLRDFAGQVGEVSYAAVFINRETGKSKGSGKVQFASASSAQKAVEELSGRELLGREVSVRMMEAHPRKPG</sequence>
<name>A0AA36JCT1_9DINO</name>
<dbReference type="PANTHER" id="PTHR48025:SF1">
    <property type="entry name" value="RRM DOMAIN-CONTAINING PROTEIN"/>
    <property type="match status" value="1"/>
</dbReference>
<dbReference type="SUPFAM" id="SSF54928">
    <property type="entry name" value="RNA-binding domain, RBD"/>
    <property type="match status" value="5"/>
</dbReference>
<feature type="domain" description="RRM" evidence="4">
    <location>
        <begin position="763"/>
        <end position="840"/>
    </location>
</feature>
<feature type="domain" description="RRM" evidence="4">
    <location>
        <begin position="584"/>
        <end position="659"/>
    </location>
</feature>
<evidence type="ECO:0000256" key="1">
    <source>
        <dbReference type="ARBA" id="ARBA00022884"/>
    </source>
</evidence>
<feature type="compositionally biased region" description="Pro residues" evidence="3">
    <location>
        <begin position="131"/>
        <end position="142"/>
    </location>
</feature>
<feature type="compositionally biased region" description="Basic and acidic residues" evidence="3">
    <location>
        <begin position="184"/>
        <end position="199"/>
    </location>
</feature>
<comment type="caution">
    <text evidence="5">The sequence shown here is derived from an EMBL/GenBank/DDBJ whole genome shotgun (WGS) entry which is preliminary data.</text>
</comment>
<feature type="domain" description="RRM" evidence="4">
    <location>
        <begin position="313"/>
        <end position="391"/>
    </location>
</feature>
<dbReference type="AlphaFoldDB" id="A0AA36JCT1"/>
<feature type="domain" description="RRM" evidence="4">
    <location>
        <begin position="402"/>
        <end position="479"/>
    </location>
</feature>
<dbReference type="PROSITE" id="PS50102">
    <property type="entry name" value="RRM"/>
    <property type="match status" value="8"/>
</dbReference>
<dbReference type="GO" id="GO:0003729">
    <property type="term" value="F:mRNA binding"/>
    <property type="evidence" value="ECO:0007669"/>
    <property type="project" value="TreeGrafter"/>
</dbReference>
<feature type="domain" description="RRM" evidence="4">
    <location>
        <begin position="849"/>
        <end position="927"/>
    </location>
</feature>
<dbReference type="SMART" id="SM00360">
    <property type="entry name" value="RRM"/>
    <property type="match status" value="8"/>
</dbReference>
<dbReference type="GO" id="GO:0005634">
    <property type="term" value="C:nucleus"/>
    <property type="evidence" value="ECO:0007669"/>
    <property type="project" value="TreeGrafter"/>
</dbReference>
<dbReference type="Pfam" id="PF00076">
    <property type="entry name" value="RRM_1"/>
    <property type="match status" value="8"/>
</dbReference>
<proteinExistence type="predicted"/>
<feature type="domain" description="RRM" evidence="4">
    <location>
        <begin position="221"/>
        <end position="299"/>
    </location>
</feature>
<dbReference type="PANTHER" id="PTHR48025">
    <property type="entry name" value="OS02G0815200 PROTEIN"/>
    <property type="match status" value="1"/>
</dbReference>
<feature type="compositionally biased region" description="Basic and acidic residues" evidence="3">
    <location>
        <begin position="116"/>
        <end position="126"/>
    </location>
</feature>
<evidence type="ECO:0000313" key="5">
    <source>
        <dbReference type="EMBL" id="CAJ1402676.1"/>
    </source>
</evidence>
<dbReference type="InterPro" id="IPR012677">
    <property type="entry name" value="Nucleotide-bd_a/b_plait_sf"/>
</dbReference>
<feature type="domain" description="RRM" evidence="4">
    <location>
        <begin position="494"/>
        <end position="573"/>
    </location>
</feature>
<feature type="compositionally biased region" description="Low complexity" evidence="3">
    <location>
        <begin position="9"/>
        <end position="40"/>
    </location>
</feature>
<gene>
    <name evidence="5" type="ORF">EVOR1521_LOCUS25507</name>
</gene>
<accession>A0AA36JCT1</accession>
<dbReference type="Gene3D" id="3.30.70.330">
    <property type="match status" value="8"/>
</dbReference>
<keyword evidence="6" id="KW-1185">Reference proteome</keyword>
<feature type="region of interest" description="Disordered" evidence="3">
    <location>
        <begin position="1"/>
        <end position="205"/>
    </location>
</feature>
<reference evidence="5" key="1">
    <citation type="submission" date="2023-08" db="EMBL/GenBank/DDBJ databases">
        <authorList>
            <person name="Chen Y."/>
            <person name="Shah S."/>
            <person name="Dougan E. K."/>
            <person name="Thang M."/>
            <person name="Chan C."/>
        </authorList>
    </citation>
    <scope>NUCLEOTIDE SEQUENCE</scope>
</reference>
<feature type="domain" description="RRM" evidence="4">
    <location>
        <begin position="670"/>
        <end position="747"/>
    </location>
</feature>
<dbReference type="InterPro" id="IPR050502">
    <property type="entry name" value="Euk_RNA-bind_prot"/>
</dbReference>
<evidence type="ECO:0000313" key="6">
    <source>
        <dbReference type="Proteomes" id="UP001178507"/>
    </source>
</evidence>
<evidence type="ECO:0000256" key="3">
    <source>
        <dbReference type="SAM" id="MobiDB-lite"/>
    </source>
</evidence>
<feature type="compositionally biased region" description="Polar residues" evidence="3">
    <location>
        <begin position="68"/>
        <end position="81"/>
    </location>
</feature>
<dbReference type="InterPro" id="IPR000504">
    <property type="entry name" value="RRM_dom"/>
</dbReference>
<keyword evidence="1 2" id="KW-0694">RNA-binding</keyword>